<protein>
    <submittedName>
        <fullName evidence="1">Uncharacterized protein</fullName>
    </submittedName>
</protein>
<dbReference type="InterPro" id="IPR045990">
    <property type="entry name" value="DUF5946"/>
</dbReference>
<accession>A0A6J4QJB9</accession>
<sequence>MRMDERAGLRACAGCGALVPDPEGPTHRYIGASPGCWAAYGELSEREASDFRFMRYHQLSVDAYCAQHPGAPSPQAVRSVAVHLVALHLQLERGTPLEGLYAARQRVASLGKEGRLGLRWLEPPASMGEVTVLRALEARDPAEYGEVARLWAESVWWAWSAHHATVRLWAAF</sequence>
<dbReference type="AlphaFoldDB" id="A0A6J4QJB9"/>
<gene>
    <name evidence="1" type="ORF">AVDCRST_MAG01-01-3481</name>
</gene>
<organism evidence="1">
    <name type="scientific">uncultured Rubrobacteraceae bacterium</name>
    <dbReference type="NCBI Taxonomy" id="349277"/>
    <lineage>
        <taxon>Bacteria</taxon>
        <taxon>Bacillati</taxon>
        <taxon>Actinomycetota</taxon>
        <taxon>Rubrobacteria</taxon>
        <taxon>Rubrobacterales</taxon>
        <taxon>Rubrobacteraceae</taxon>
        <taxon>environmental samples</taxon>
    </lineage>
</organism>
<proteinExistence type="predicted"/>
<reference evidence="1" key="1">
    <citation type="submission" date="2020-02" db="EMBL/GenBank/DDBJ databases">
        <authorList>
            <person name="Meier V. D."/>
        </authorList>
    </citation>
    <scope>NUCLEOTIDE SEQUENCE</scope>
    <source>
        <strain evidence="1">AVDCRST_MAG01</strain>
    </source>
</reference>
<dbReference type="Pfam" id="PF19371">
    <property type="entry name" value="DUF5946"/>
    <property type="match status" value="1"/>
</dbReference>
<name>A0A6J4QJB9_9ACTN</name>
<evidence type="ECO:0000313" key="1">
    <source>
        <dbReference type="EMBL" id="CAA9439093.1"/>
    </source>
</evidence>
<dbReference type="EMBL" id="CADCUW010000453">
    <property type="protein sequence ID" value="CAA9439093.1"/>
    <property type="molecule type" value="Genomic_DNA"/>
</dbReference>